<proteinExistence type="predicted"/>
<sequence>MTLLSNIQKIKENQVPKYLERKNPQFKYQRLQRKIFKINKCFNSMLSSKKLSRIL</sequence>
<evidence type="ECO:0000313" key="1">
    <source>
        <dbReference type="EMBL" id="CAD8125191.1"/>
    </source>
</evidence>
<gene>
    <name evidence="1" type="ORF">PSON_ATCC_30995.1.T1570026</name>
</gene>
<protein>
    <submittedName>
        <fullName evidence="1">Uncharacterized protein</fullName>
    </submittedName>
</protein>
<comment type="caution">
    <text evidence="1">The sequence shown here is derived from an EMBL/GenBank/DDBJ whole genome shotgun (WGS) entry which is preliminary data.</text>
</comment>
<reference evidence="1" key="1">
    <citation type="submission" date="2021-01" db="EMBL/GenBank/DDBJ databases">
        <authorList>
            <consortium name="Genoscope - CEA"/>
            <person name="William W."/>
        </authorList>
    </citation>
    <scope>NUCLEOTIDE SEQUENCE</scope>
</reference>
<accession>A0A8S1RAE0</accession>
<dbReference type="AlphaFoldDB" id="A0A8S1RAE0"/>
<dbReference type="EMBL" id="CAJJDN010000157">
    <property type="protein sequence ID" value="CAD8125191.1"/>
    <property type="molecule type" value="Genomic_DNA"/>
</dbReference>
<dbReference type="Proteomes" id="UP000692954">
    <property type="component" value="Unassembled WGS sequence"/>
</dbReference>
<keyword evidence="2" id="KW-1185">Reference proteome</keyword>
<evidence type="ECO:0000313" key="2">
    <source>
        <dbReference type="Proteomes" id="UP000692954"/>
    </source>
</evidence>
<name>A0A8S1RAE0_9CILI</name>
<organism evidence="1 2">
    <name type="scientific">Paramecium sonneborni</name>
    <dbReference type="NCBI Taxonomy" id="65129"/>
    <lineage>
        <taxon>Eukaryota</taxon>
        <taxon>Sar</taxon>
        <taxon>Alveolata</taxon>
        <taxon>Ciliophora</taxon>
        <taxon>Intramacronucleata</taxon>
        <taxon>Oligohymenophorea</taxon>
        <taxon>Peniculida</taxon>
        <taxon>Parameciidae</taxon>
        <taxon>Paramecium</taxon>
    </lineage>
</organism>